<evidence type="ECO:0000259" key="1">
    <source>
        <dbReference type="PROSITE" id="PS51677"/>
    </source>
</evidence>
<comment type="caution">
    <text evidence="2">The sequence shown here is derived from an EMBL/GenBank/DDBJ whole genome shotgun (WGS) entry which is preliminary data.</text>
</comment>
<dbReference type="NCBIfam" id="TIGR03006">
    <property type="entry name" value="pepcterm_polyde"/>
    <property type="match status" value="1"/>
</dbReference>
<dbReference type="SUPFAM" id="SSF88713">
    <property type="entry name" value="Glycoside hydrolase/deacetylase"/>
    <property type="match status" value="1"/>
</dbReference>
<dbReference type="PANTHER" id="PTHR47561">
    <property type="entry name" value="POLYSACCHARIDE DEACETYLASE FAMILY PROTEIN (AFU_ORTHOLOGUE AFUA_6G05030)"/>
    <property type="match status" value="1"/>
</dbReference>
<organism evidence="2 3">
    <name type="scientific">Steroidobacter flavus</name>
    <dbReference type="NCBI Taxonomy" id="1842136"/>
    <lineage>
        <taxon>Bacteria</taxon>
        <taxon>Pseudomonadati</taxon>
        <taxon>Pseudomonadota</taxon>
        <taxon>Gammaproteobacteria</taxon>
        <taxon>Steroidobacterales</taxon>
        <taxon>Steroidobacteraceae</taxon>
        <taxon>Steroidobacter</taxon>
    </lineage>
</organism>
<protein>
    <submittedName>
        <fullName evidence="2">XrtA system polysaccharide deacetylase</fullName>
    </submittedName>
</protein>
<dbReference type="Pfam" id="PF11959">
    <property type="entry name" value="DUF3473"/>
    <property type="match status" value="1"/>
</dbReference>
<sequence>MSQMHLNSMTANAMTVDVEDYFHVSALAEVIRRDQWDAMEYRAEQSTNRLLELFGKNGVRATFFVLGWVAKRSPELIKRIHAAGHEVACHGLTHELVYRQTPEVFRQETRESKALLEDLISAPVLGYRAASYSITARSLWAIDILCELGFRYDSSIFPIAHDRYGIPGASTRPGLMHAKNGASIVEFPLSTAELFGRRVPVAGGGYFRLLPYWFTRWGLRSINERQQQPFIFYLHPWEIDSEQPRFNASWLSRFRHYTNLHVCEARLARLIGEFRFTTVKEVLGSQLEAAQVSRLAAASV</sequence>
<dbReference type="Proteomes" id="UP001595904">
    <property type="component" value="Unassembled WGS sequence"/>
</dbReference>
<dbReference type="InterPro" id="IPR022560">
    <property type="entry name" value="DUF3473"/>
</dbReference>
<feature type="domain" description="NodB homology" evidence="1">
    <location>
        <begin position="27"/>
        <end position="300"/>
    </location>
</feature>
<evidence type="ECO:0000313" key="2">
    <source>
        <dbReference type="EMBL" id="MFC4313323.1"/>
    </source>
</evidence>
<dbReference type="CDD" id="cd10941">
    <property type="entry name" value="CE4_PuuE_HpPgdA_like_2"/>
    <property type="match status" value="1"/>
</dbReference>
<keyword evidence="3" id="KW-1185">Reference proteome</keyword>
<dbReference type="InterPro" id="IPR045235">
    <property type="entry name" value="PuuE_HpPgdA-like"/>
</dbReference>
<dbReference type="PROSITE" id="PS51677">
    <property type="entry name" value="NODB"/>
    <property type="match status" value="1"/>
</dbReference>
<dbReference type="RefSeq" id="WP_380603535.1">
    <property type="nucleotide sequence ID" value="NZ_JBHSDU010000015.1"/>
</dbReference>
<dbReference type="InterPro" id="IPR002509">
    <property type="entry name" value="NODB_dom"/>
</dbReference>
<dbReference type="EMBL" id="JBHSDU010000015">
    <property type="protein sequence ID" value="MFC4313323.1"/>
    <property type="molecule type" value="Genomic_DNA"/>
</dbReference>
<proteinExistence type="predicted"/>
<name>A0ABV8T2E8_9GAMM</name>
<dbReference type="InterPro" id="IPR014344">
    <property type="entry name" value="XrtA_polysacc_deacetyl"/>
</dbReference>
<dbReference type="Pfam" id="PF01522">
    <property type="entry name" value="Polysacc_deac_1"/>
    <property type="match status" value="1"/>
</dbReference>
<reference evidence="3" key="1">
    <citation type="journal article" date="2019" name="Int. J. Syst. Evol. Microbiol.">
        <title>The Global Catalogue of Microorganisms (GCM) 10K type strain sequencing project: providing services to taxonomists for standard genome sequencing and annotation.</title>
        <authorList>
            <consortium name="The Broad Institute Genomics Platform"/>
            <consortium name="The Broad Institute Genome Sequencing Center for Infectious Disease"/>
            <person name="Wu L."/>
            <person name="Ma J."/>
        </authorList>
    </citation>
    <scope>NUCLEOTIDE SEQUENCE [LARGE SCALE GENOMIC DNA]</scope>
    <source>
        <strain evidence="3">CGMCC 1.10759</strain>
    </source>
</reference>
<accession>A0ABV8T2E8</accession>
<gene>
    <name evidence="2" type="ORF">ACFPN2_29860</name>
</gene>
<evidence type="ECO:0000313" key="3">
    <source>
        <dbReference type="Proteomes" id="UP001595904"/>
    </source>
</evidence>
<dbReference type="InterPro" id="IPR011330">
    <property type="entry name" value="Glyco_hydro/deAcase_b/a-brl"/>
</dbReference>
<dbReference type="PANTHER" id="PTHR47561:SF1">
    <property type="entry name" value="POLYSACCHARIDE DEACETYLASE FAMILY PROTEIN (AFU_ORTHOLOGUE AFUA_6G05030)"/>
    <property type="match status" value="1"/>
</dbReference>
<dbReference type="Gene3D" id="3.20.20.370">
    <property type="entry name" value="Glycoside hydrolase/deacetylase"/>
    <property type="match status" value="1"/>
</dbReference>